<dbReference type="GO" id="GO:0043190">
    <property type="term" value="C:ATP-binding cassette (ABC) transporter complex"/>
    <property type="evidence" value="ECO:0007669"/>
    <property type="project" value="InterPro"/>
</dbReference>
<keyword evidence="3 6" id="KW-0812">Transmembrane</keyword>
<feature type="transmembrane region" description="Helical" evidence="6">
    <location>
        <begin position="22"/>
        <end position="55"/>
    </location>
</feature>
<dbReference type="PANTHER" id="PTHR43723">
    <property type="entry name" value="COBALT TRANSPORT PROTEIN CBIQ"/>
    <property type="match status" value="1"/>
</dbReference>
<evidence type="ECO:0000313" key="9">
    <source>
        <dbReference type="Proteomes" id="UP000054623"/>
    </source>
</evidence>
<feature type="transmembrane region" description="Helical" evidence="6">
    <location>
        <begin position="89"/>
        <end position="105"/>
    </location>
</feature>
<feature type="transmembrane region" description="Helical" evidence="6">
    <location>
        <begin position="237"/>
        <end position="255"/>
    </location>
</feature>
<name>A0A098AZH0_DESHA</name>
<dbReference type="InterPro" id="IPR052770">
    <property type="entry name" value="Cobalt_transport_CbiQ"/>
</dbReference>
<dbReference type="Pfam" id="PF02361">
    <property type="entry name" value="CbiQ"/>
    <property type="match status" value="1"/>
</dbReference>
<dbReference type="OrthoDB" id="9815246at2"/>
<organism evidence="7">
    <name type="scientific">Desulfitobacterium hafniense</name>
    <name type="common">Desulfitobacterium frappieri</name>
    <dbReference type="NCBI Taxonomy" id="49338"/>
    <lineage>
        <taxon>Bacteria</taxon>
        <taxon>Bacillati</taxon>
        <taxon>Bacillota</taxon>
        <taxon>Clostridia</taxon>
        <taxon>Eubacteriales</taxon>
        <taxon>Desulfitobacteriaceae</taxon>
        <taxon>Desulfitobacterium</taxon>
    </lineage>
</organism>
<evidence type="ECO:0000256" key="3">
    <source>
        <dbReference type="ARBA" id="ARBA00022692"/>
    </source>
</evidence>
<dbReference type="NCBIfam" id="TIGR02454">
    <property type="entry name" value="ECF_T_CbiQ"/>
    <property type="match status" value="1"/>
</dbReference>
<accession>A0A098AZH0</accession>
<dbReference type="PANTHER" id="PTHR43723:SF1">
    <property type="entry name" value="COBALT TRANSPORT PROTEIN CBIQ"/>
    <property type="match status" value="1"/>
</dbReference>
<keyword evidence="2" id="KW-1003">Cell membrane</keyword>
<comment type="subcellular location">
    <subcellularLocation>
        <location evidence="1">Cell membrane</location>
        <topology evidence="1">Multi-pass membrane protein</topology>
    </subcellularLocation>
</comment>
<dbReference type="RefSeq" id="WP_005812266.1">
    <property type="nucleotide sequence ID" value="NZ_CABKQQ010000037.1"/>
</dbReference>
<protein>
    <submittedName>
        <fullName evidence="8">Cobalt ABC transporter permease</fullName>
    </submittedName>
    <submittedName>
        <fullName evidence="7">Cobalt ABC transporter, inner membrane subunit CbiQ</fullName>
    </submittedName>
</protein>
<dbReference type="PATRIC" id="fig|49338.4.peg.1745"/>
<dbReference type="EMBL" id="LOCK01000040">
    <property type="protein sequence ID" value="KTE90312.1"/>
    <property type="molecule type" value="Genomic_DNA"/>
</dbReference>
<reference evidence="7" key="1">
    <citation type="submission" date="2014-07" db="EMBL/GenBank/DDBJ databases">
        <authorList>
            <person name="Hornung V.Bastian."/>
        </authorList>
    </citation>
    <scope>NUCLEOTIDE SEQUENCE</scope>
    <source>
        <strain evidence="7">PCE-S</strain>
    </source>
</reference>
<dbReference type="Proteomes" id="UP000054623">
    <property type="component" value="Unassembled WGS sequence"/>
</dbReference>
<feature type="transmembrane region" description="Helical" evidence="6">
    <location>
        <begin position="62"/>
        <end position="83"/>
    </location>
</feature>
<reference evidence="8 9" key="2">
    <citation type="submission" date="2015-12" db="EMBL/GenBank/DDBJ databases">
        <title>Draft Genome Sequence of Desulfitobacterium hafniense Strain DH, a Sulfate-reducing Bacterium Isolated from Paddy Soils.</title>
        <authorList>
            <person name="Bao P."/>
            <person name="Zhang X."/>
            <person name="Li G."/>
        </authorList>
    </citation>
    <scope>NUCLEOTIDE SEQUENCE [LARGE SCALE GENOMIC DNA]</scope>
    <source>
        <strain evidence="8 9">DH</strain>
    </source>
</reference>
<dbReference type="AlphaFoldDB" id="A0A098AZH0"/>
<feature type="transmembrane region" description="Helical" evidence="6">
    <location>
        <begin position="157"/>
        <end position="176"/>
    </location>
</feature>
<evidence type="ECO:0000256" key="5">
    <source>
        <dbReference type="ARBA" id="ARBA00023136"/>
    </source>
</evidence>
<keyword evidence="4 6" id="KW-1133">Transmembrane helix</keyword>
<evidence type="ECO:0000313" key="8">
    <source>
        <dbReference type="EMBL" id="KTE90312.1"/>
    </source>
</evidence>
<dbReference type="InterPro" id="IPR012809">
    <property type="entry name" value="ECF_CbiQ"/>
</dbReference>
<dbReference type="EMBL" id="LK996017">
    <property type="protein sequence ID" value="CDX01510.1"/>
    <property type="molecule type" value="Genomic_DNA"/>
</dbReference>
<evidence type="ECO:0000313" key="7">
    <source>
        <dbReference type="EMBL" id="CDX01510.1"/>
    </source>
</evidence>
<dbReference type="CDD" id="cd16914">
    <property type="entry name" value="EcfT"/>
    <property type="match status" value="1"/>
</dbReference>
<dbReference type="InterPro" id="IPR003339">
    <property type="entry name" value="ABC/ECF_trnsptr_transmembrane"/>
</dbReference>
<sequence length="256" mass="28912">MLNTDTYAYASRLKTIDPMQKFIVAFLTLGVCLWADQLFVSIAVIMFMSGVAIFFGGAPLSVWLKLMIIPMSFLMIGIFTIAVNISRDVYSFLWAYSIAGYWVGISENGIREGVNLFFRVLGSVSCLYFLSLSTPMVDLLSVLRRLRLPKLMVEMMGLIYRFIFVLLETAGTMLTAQNSRLGYVNLKTGYRSMGSLVSVLFIRAYKRSNELYTSLEARGYDGEIKVLEESYENNRNLVLLAVVINGAFVFLTLFLK</sequence>
<feature type="transmembrane region" description="Helical" evidence="6">
    <location>
        <begin position="117"/>
        <end position="137"/>
    </location>
</feature>
<dbReference type="GO" id="GO:0006824">
    <property type="term" value="P:cobalt ion transport"/>
    <property type="evidence" value="ECO:0007669"/>
    <property type="project" value="InterPro"/>
</dbReference>
<evidence type="ECO:0000256" key="6">
    <source>
        <dbReference type="SAM" id="Phobius"/>
    </source>
</evidence>
<evidence type="ECO:0000256" key="1">
    <source>
        <dbReference type="ARBA" id="ARBA00004651"/>
    </source>
</evidence>
<evidence type="ECO:0000256" key="2">
    <source>
        <dbReference type="ARBA" id="ARBA00022475"/>
    </source>
</evidence>
<gene>
    <name evidence="8" type="ORF">AT727_24420</name>
    <name evidence="7" type="ORF">DPCES_1623</name>
</gene>
<keyword evidence="5 6" id="KW-0472">Membrane</keyword>
<dbReference type="OMA" id="ALVTYRM"/>
<proteinExistence type="predicted"/>
<evidence type="ECO:0000256" key="4">
    <source>
        <dbReference type="ARBA" id="ARBA00022989"/>
    </source>
</evidence>